<evidence type="ECO:0000313" key="1">
    <source>
        <dbReference type="EMBL" id="ADJ65619.1"/>
    </source>
</evidence>
<proteinExistence type="predicted"/>
<dbReference type="OrthoDB" id="9813050at2"/>
<protein>
    <recommendedName>
        <fullName evidence="3">Abi family protein</fullName>
    </recommendedName>
</protein>
<dbReference type="EMBL" id="CP002039">
    <property type="protein sequence ID" value="ADJ65619.1"/>
    <property type="molecule type" value="Genomic_DNA"/>
</dbReference>
<name>D8ITI9_HERSS</name>
<gene>
    <name evidence="1" type="ordered locus">Hsero_4149</name>
</gene>
<sequence length="313" mass="35268">MQKHFSTPRLAALDSFFVTTSHRDALGCYAWNQAVSAGFLPLLADVEVSLRNALHRALSQYFHAVDSSDWMMPRPNPAHGINPAAPVQLPPVHKLTPKAREDVVSAMGKIKARKPAGYLVSPDDVVAALPFGFWEVLIAGLAHRSQPPGLQAAILAAAFPYAADTATTPYGSQDFRMRLVKLLKRIRDIRNRIGHHEALWSTPEFNVFGVLGHIPRRPRHTVNSLRKFAEKLSWFGGWIDPGISAYMQNNDHWWSLQVLLQRQALATYRVLGGAVGTYRRLLEATRTPANGTMPTLRTRHKRHKRRIVDRYYF</sequence>
<dbReference type="eggNOG" id="ENOG502Z9JD">
    <property type="taxonomic scope" value="Bacteria"/>
</dbReference>
<evidence type="ECO:0000313" key="2">
    <source>
        <dbReference type="Proteomes" id="UP000000329"/>
    </source>
</evidence>
<dbReference type="AlphaFoldDB" id="D8ITI9"/>
<dbReference type="HOGENOM" id="CLU_923260_0_0_4"/>
<dbReference type="STRING" id="757424.Hsero_4149"/>
<dbReference type="KEGG" id="hse:Hsero_4149"/>
<organism evidence="1 2">
    <name type="scientific">Herbaspirillum seropedicae (strain SmR1)</name>
    <dbReference type="NCBI Taxonomy" id="757424"/>
    <lineage>
        <taxon>Bacteria</taxon>
        <taxon>Pseudomonadati</taxon>
        <taxon>Pseudomonadota</taxon>
        <taxon>Betaproteobacteria</taxon>
        <taxon>Burkholderiales</taxon>
        <taxon>Oxalobacteraceae</taxon>
        <taxon>Herbaspirillum</taxon>
    </lineage>
</organism>
<accession>D8ITI9</accession>
<evidence type="ECO:0008006" key="3">
    <source>
        <dbReference type="Google" id="ProtNLM"/>
    </source>
</evidence>
<dbReference type="Proteomes" id="UP000000329">
    <property type="component" value="Chromosome"/>
</dbReference>
<keyword evidence="2" id="KW-1185">Reference proteome</keyword>
<reference evidence="1 2" key="1">
    <citation type="submission" date="2010-04" db="EMBL/GenBank/DDBJ databases">
        <title>The genome of Herbaspirillum seropedicae SmR1, an endophytic, nitrogen-fixing, plant-growth promoting beta-Proteobacteria.</title>
        <authorList>
            <person name="Pedrosa F.O."/>
            <person name="Monteiro R.A."/>
            <person name="Wassem R."/>
            <person name="Cruz L.M."/>
            <person name="Ayub R.A."/>
            <person name="Colauto N.B."/>
            <person name="Fernandez M.A."/>
            <person name="Fungaro M.H.P."/>
            <person name="Grisard E.C."/>
            <person name="Hungria M."/>
            <person name="Madeira H.M.F."/>
            <person name="Nodari R.O."/>
            <person name="Osaku C.A."/>
            <person name="Petzl-Erler M.L."/>
            <person name="Terenzi H."/>
            <person name="Vieira L.G.E."/>
            <person name="Almeida M.I.M."/>
            <person name="Alves L.R."/>
            <person name="Arantes O.M.N."/>
            <person name="Balsanelli E."/>
            <person name="Barcellos F.G."/>
            <person name="Baura V.A."/>
            <person name="Binde D.R."/>
            <person name="Campo R.J."/>
            <person name="Chubatsu L.S."/>
            <person name="Chueire L.M.O."/>
            <person name="Ciferri R.R."/>
            <person name="Correa L.C."/>
            <person name="da Conceicao Silva J.L."/>
            <person name="Dabul A.N.G."/>
            <person name="Dambros B.P."/>
            <person name="Faoro H."/>
            <person name="Favetti A."/>
            <person name="Friedermann G."/>
            <person name="Furlaneto M.C."/>
            <person name="Gasques L.S."/>
            <person name="Gimenes C.C.T."/>
            <person name="Gioppo N.M.R."/>
            <person name="Glienke-Blanco C."/>
            <person name="Godoy L.P."/>
            <person name="Guerra M.P."/>
            <person name="Karp S."/>
            <person name="Kava-Cordeiro V."/>
            <person name="Margarido V.P."/>
            <person name="Mathioni S.M."/>
            <person name="Menck-Soares M.A."/>
            <person name="Murace N.K."/>
            <person name="Nicolas M.F."/>
            <person name="Oliveira C.E.C."/>
            <person name="Pagnan N.A.B."/>
            <person name="Pamphile J.A."/>
            <person name="Patussi E.V."/>
            <person name="Pereira L.F.P."/>
            <person name="Pereira-Ferrari L."/>
            <person name="Pinto F.G.S."/>
            <person name="Precoma C."/>
            <person name="Prioli A.J."/>
            <person name="Prioli S.M.A.P."/>
            <person name="Raittz R.T."/>
            <person name="Ramos H.J.O."/>
            <person name="Ribeiro E.M.S.F."/>
            <person name="Rigo L.U."/>
            <person name="Rocha C.L.M.S.C."/>
            <person name="Rocha S.N."/>
            <person name="Santos K."/>
            <person name="Satori D."/>
            <person name="Silva A.G."/>
            <person name="Simao R.C.G."/>
            <person name="Soares M.A.M."/>
            <person name="Souza E.M."/>
            <person name="Steffens M.B.R."/>
            <person name="Steindel M."/>
            <person name="Tadra-Sfeir M.Z."/>
            <person name="Takahashi E.K."/>
            <person name="Torres R.A."/>
            <person name="Valle J.S."/>
            <person name="Vernal J.I."/>
            <person name="Vilas-Boas L.A."/>
            <person name="Watanabe M.A.E."/>
            <person name="Weiss V.A."/>
            <person name="Yates M.A."/>
            <person name="Souza E.M."/>
        </authorList>
    </citation>
    <scope>NUCLEOTIDE SEQUENCE [LARGE SCALE GENOMIC DNA]</scope>
    <source>
        <strain evidence="1 2">SmR1</strain>
    </source>
</reference>